<keyword evidence="9 14" id="KW-0342">GTP-binding</keyword>
<evidence type="ECO:0000256" key="10">
    <source>
        <dbReference type="ARBA" id="ARBA00023242"/>
    </source>
</evidence>
<dbReference type="InterPro" id="IPR017975">
    <property type="entry name" value="Tubulin_CS"/>
</dbReference>
<dbReference type="GO" id="GO:0005814">
    <property type="term" value="C:centriole"/>
    <property type="evidence" value="ECO:0007669"/>
    <property type="project" value="UniProtKB-SubCell"/>
</dbReference>
<keyword evidence="11" id="KW-0966">Cell projection</keyword>
<dbReference type="Proteomes" id="UP000241769">
    <property type="component" value="Unassembled WGS sequence"/>
</dbReference>
<dbReference type="Gene3D" id="3.40.50.1440">
    <property type="entry name" value="Tubulin/FtsZ, GTPase domain"/>
    <property type="match status" value="1"/>
</dbReference>
<dbReference type="GO" id="GO:0005929">
    <property type="term" value="C:cilium"/>
    <property type="evidence" value="ECO:0007669"/>
    <property type="project" value="UniProtKB-SubCell"/>
</dbReference>
<dbReference type="EMBL" id="MDYQ01000233">
    <property type="protein sequence ID" value="PRP78255.1"/>
    <property type="molecule type" value="Genomic_DNA"/>
</dbReference>
<evidence type="ECO:0000256" key="6">
    <source>
        <dbReference type="ARBA" id="ARBA00022701"/>
    </source>
</evidence>
<dbReference type="OrthoDB" id="10250004at2759"/>
<dbReference type="STRING" id="1890364.A0A2P6N2Q4"/>
<comment type="similarity">
    <text evidence="4 14">Belongs to the tubulin family.</text>
</comment>
<dbReference type="AlphaFoldDB" id="A0A2P6N2Q4"/>
<dbReference type="InParanoid" id="A0A2P6N2Q4"/>
<evidence type="ECO:0000256" key="14">
    <source>
        <dbReference type="RuleBase" id="RU000352"/>
    </source>
</evidence>
<evidence type="ECO:0000256" key="1">
    <source>
        <dbReference type="ARBA" id="ARBA00004114"/>
    </source>
</evidence>
<keyword evidence="6 14" id="KW-0493">Microtubule</keyword>
<dbReference type="EMBL" id="MDYQ01000235">
    <property type="protein sequence ID" value="PRP78227.1"/>
    <property type="molecule type" value="Genomic_DNA"/>
</dbReference>
<dbReference type="PRINTS" id="PR01224">
    <property type="entry name" value="DELTATUBULIN"/>
</dbReference>
<dbReference type="InterPro" id="IPR002967">
    <property type="entry name" value="Delta_tubulin"/>
</dbReference>
<evidence type="ECO:0000256" key="4">
    <source>
        <dbReference type="ARBA" id="ARBA00009636"/>
    </source>
</evidence>
<keyword evidence="18" id="KW-1185">Reference proteome</keyword>
<evidence type="ECO:0000256" key="11">
    <source>
        <dbReference type="ARBA" id="ARBA00023273"/>
    </source>
</evidence>
<comment type="subcellular location">
    <subcellularLocation>
        <location evidence="3">Cell projection</location>
        <location evidence="3">Cilium</location>
    </subcellularLocation>
    <subcellularLocation>
        <location evidence="1">Cytoplasm</location>
        <location evidence="1">Cytoskeleton</location>
        <location evidence="1">Microtubule organizing center</location>
        <location evidence="1">Centrosome</location>
        <location evidence="1">Centriole</location>
    </subcellularLocation>
    <subcellularLocation>
        <location evidence="2">Nucleus</location>
    </subcellularLocation>
</comment>
<keyword evidence="10" id="KW-0539">Nucleus</keyword>
<evidence type="ECO:0000256" key="9">
    <source>
        <dbReference type="ARBA" id="ARBA00023134"/>
    </source>
</evidence>
<dbReference type="SMART" id="SM00864">
    <property type="entry name" value="Tubulin"/>
    <property type="match status" value="1"/>
</dbReference>
<evidence type="ECO:0000256" key="7">
    <source>
        <dbReference type="ARBA" id="ARBA00022741"/>
    </source>
</evidence>
<accession>A0A2P6N2Q4</accession>
<evidence type="ECO:0000256" key="2">
    <source>
        <dbReference type="ARBA" id="ARBA00004123"/>
    </source>
</evidence>
<dbReference type="GO" id="GO:0005634">
    <property type="term" value="C:nucleus"/>
    <property type="evidence" value="ECO:0007669"/>
    <property type="project" value="UniProtKB-SubCell"/>
</dbReference>
<dbReference type="InterPro" id="IPR000217">
    <property type="entry name" value="Tubulin"/>
</dbReference>
<evidence type="ECO:0000313" key="17">
    <source>
        <dbReference type="EMBL" id="PRP78255.1"/>
    </source>
</evidence>
<sequence length="460" mass="52076">MTNYQQLVTVQVGQCGNQVGKEIYDTLSAEATQSDGTYCDLIWNTFFHQDTEEGDSEVTSSDPETKTVKRSIHTARAVLVDMEPKVITQVMSEAEKNGVWRYNPLGSFNKSSGSANNWAYGHSTHGPTSKEAVLDLTRREVEACDHFGGFLITLSLAGGTGSGVGTYTTEILREEYPKSYIVNLPVWPFQTGEVIIQNYNAVLSLSHLYQEADAIMIMENDQLHTVCNKLLNIKQVSFDDMNKVIAHNVGNTLLPCHRWRPNSTDTMKRERVHFFSGIMRHLVPHTNYKMIHFKTIPQMPSTSVAFSSYLWSGLTKHLHQMLLTDAKIEEGINWNVKIEDAGPHRSINRSLSNVLFARGSELNKFDPSSFFHPKLYTSWTLKPMMVCTSTKTFKKYSKCATLLSNSQSAVQPLDKIVSKAYNMYHSGAYLYQYEAHGITRDDFDLSFVQLEKVIQDYRSL</sequence>
<dbReference type="SUPFAM" id="SSF52490">
    <property type="entry name" value="Tubulin nucleotide-binding domain-like"/>
    <property type="match status" value="1"/>
</dbReference>
<dbReference type="FunFam" id="3.40.50.1440:FF:000021">
    <property type="entry name" value="Tubulin delta chain"/>
    <property type="match status" value="1"/>
</dbReference>
<dbReference type="InterPro" id="IPR008280">
    <property type="entry name" value="Tub_FtsZ_C"/>
</dbReference>
<keyword evidence="8" id="KW-0970">Cilium biogenesis/degradation</keyword>
<feature type="domain" description="Tubulin/FtsZ GTPase" evidence="15">
    <location>
        <begin position="64"/>
        <end position="259"/>
    </location>
</feature>
<gene>
    <name evidence="17" type="ORF">PROFUN_13865</name>
    <name evidence="16" type="ORF">PROFUN_13980</name>
</gene>
<name>A0A2P6N2Q4_9EUKA</name>
<dbReference type="PRINTS" id="PR01161">
    <property type="entry name" value="TUBULIN"/>
</dbReference>
<comment type="function">
    <text evidence="13">Acts as a positive regulator of hedgehog signaling and regulates ciliary function.</text>
</comment>
<evidence type="ECO:0000256" key="12">
    <source>
        <dbReference type="ARBA" id="ARBA00030594"/>
    </source>
</evidence>
<dbReference type="PROSITE" id="PS00227">
    <property type="entry name" value="TUBULIN"/>
    <property type="match status" value="1"/>
</dbReference>
<dbReference type="CDD" id="cd02189">
    <property type="entry name" value="delta_zeta_tubulin-like"/>
    <property type="match status" value="1"/>
</dbReference>
<proteinExistence type="inferred from homology"/>
<dbReference type="GO" id="GO:0005525">
    <property type="term" value="F:GTP binding"/>
    <property type="evidence" value="ECO:0007669"/>
    <property type="project" value="UniProtKB-UniRule"/>
</dbReference>
<evidence type="ECO:0000256" key="8">
    <source>
        <dbReference type="ARBA" id="ARBA00022794"/>
    </source>
</evidence>
<evidence type="ECO:0000256" key="13">
    <source>
        <dbReference type="ARBA" id="ARBA00046149"/>
    </source>
</evidence>
<dbReference type="GO" id="GO:0007017">
    <property type="term" value="P:microtubule-based process"/>
    <property type="evidence" value="ECO:0007669"/>
    <property type="project" value="InterPro"/>
</dbReference>
<dbReference type="InterPro" id="IPR036525">
    <property type="entry name" value="Tubulin/FtsZ_GTPase_sf"/>
</dbReference>
<protein>
    <recommendedName>
        <fullName evidence="5">Tubulin delta chain</fullName>
    </recommendedName>
    <alternativeName>
        <fullName evidence="12">Delta-tubulin</fullName>
    </alternativeName>
</protein>
<dbReference type="PANTHER" id="PTHR11588">
    <property type="entry name" value="TUBULIN"/>
    <property type="match status" value="1"/>
</dbReference>
<comment type="caution">
    <text evidence="16">The sequence shown here is derived from an EMBL/GenBank/DDBJ whole genome shotgun (WGS) entry which is preliminary data.</text>
</comment>
<dbReference type="SUPFAM" id="SSF55307">
    <property type="entry name" value="Tubulin C-terminal domain-like"/>
    <property type="match status" value="1"/>
</dbReference>
<evidence type="ECO:0000313" key="18">
    <source>
        <dbReference type="Proteomes" id="UP000241769"/>
    </source>
</evidence>
<keyword evidence="7 14" id="KW-0547">Nucleotide-binding</keyword>
<evidence type="ECO:0000259" key="15">
    <source>
        <dbReference type="SMART" id="SM00864"/>
    </source>
</evidence>
<dbReference type="GO" id="GO:0005200">
    <property type="term" value="F:structural constituent of cytoskeleton"/>
    <property type="evidence" value="ECO:0007669"/>
    <property type="project" value="InterPro"/>
</dbReference>
<dbReference type="GO" id="GO:0030030">
    <property type="term" value="P:cell projection organization"/>
    <property type="evidence" value="ECO:0007669"/>
    <property type="project" value="UniProtKB-KW"/>
</dbReference>
<dbReference type="InterPro" id="IPR003008">
    <property type="entry name" value="Tubulin_FtsZ_GTPase"/>
</dbReference>
<evidence type="ECO:0000256" key="5">
    <source>
        <dbReference type="ARBA" id="ARBA00014184"/>
    </source>
</evidence>
<dbReference type="Pfam" id="PF00091">
    <property type="entry name" value="Tubulin"/>
    <property type="match status" value="1"/>
</dbReference>
<evidence type="ECO:0000313" key="16">
    <source>
        <dbReference type="EMBL" id="PRP78227.1"/>
    </source>
</evidence>
<dbReference type="GO" id="GO:0005874">
    <property type="term" value="C:microtubule"/>
    <property type="evidence" value="ECO:0007669"/>
    <property type="project" value="UniProtKB-KW"/>
</dbReference>
<organism evidence="16 18">
    <name type="scientific">Planoprotostelium fungivorum</name>
    <dbReference type="NCBI Taxonomy" id="1890364"/>
    <lineage>
        <taxon>Eukaryota</taxon>
        <taxon>Amoebozoa</taxon>
        <taxon>Evosea</taxon>
        <taxon>Variosea</taxon>
        <taxon>Cavosteliida</taxon>
        <taxon>Cavosteliaceae</taxon>
        <taxon>Planoprotostelium</taxon>
    </lineage>
</organism>
<reference evidence="16 18" key="1">
    <citation type="journal article" date="2018" name="Genome Biol. Evol.">
        <title>Multiple Roots of Fruiting Body Formation in Amoebozoa.</title>
        <authorList>
            <person name="Hillmann F."/>
            <person name="Forbes G."/>
            <person name="Novohradska S."/>
            <person name="Ferling I."/>
            <person name="Riege K."/>
            <person name="Groth M."/>
            <person name="Westermann M."/>
            <person name="Marz M."/>
            <person name="Spaller T."/>
            <person name="Winckler T."/>
            <person name="Schaap P."/>
            <person name="Glockner G."/>
        </authorList>
    </citation>
    <scope>NUCLEOTIDE SEQUENCE [LARGE SCALE GENOMIC DNA]</scope>
    <source>
        <strain evidence="16 18">Jena</strain>
    </source>
</reference>
<evidence type="ECO:0000256" key="3">
    <source>
        <dbReference type="ARBA" id="ARBA00004138"/>
    </source>
</evidence>